<dbReference type="Proteomes" id="UP000243053">
    <property type="component" value="Unassembled WGS sequence"/>
</dbReference>
<dbReference type="EMBL" id="MAAF01000106">
    <property type="protein sequence ID" value="OUR75817.1"/>
    <property type="molecule type" value="Genomic_DNA"/>
</dbReference>
<evidence type="ECO:0000313" key="2">
    <source>
        <dbReference type="EMBL" id="OUR75817.1"/>
    </source>
</evidence>
<dbReference type="PANTHER" id="PTHR40572:SF1">
    <property type="entry name" value="PROTEIN BAX"/>
    <property type="match status" value="1"/>
</dbReference>
<dbReference type="Gene3D" id="1.10.530.10">
    <property type="match status" value="1"/>
</dbReference>
<evidence type="ECO:0000259" key="1">
    <source>
        <dbReference type="Pfam" id="PF01832"/>
    </source>
</evidence>
<sequence length="228" mass="26097">MQHFSNKIKIILATILLIIIASVIYSVTQKEAELPKMTVQEKKARFIALIVPAVNIVYAKLMARYEEIKITLDAGKTNAEIEKLKVEYKVITNEKLLMALKPSPKSITIAQAAIESSWATSRFFRVANNIFGVWSFDADEPRVAALQKRGDKTIWVKKYDSIEDAIYDYYRTLGRSGAFAEFRQARMKTNDPFILVTKLDRYSEKGSLYGEELTSIIKFNKFDKYDAD</sequence>
<dbReference type="InterPro" id="IPR053195">
    <property type="entry name" value="Bax-like"/>
</dbReference>
<reference evidence="3" key="1">
    <citation type="journal article" date="2017" name="Proc. Natl. Acad. Sci. U.S.A.">
        <title>Simulation of Deepwater Horizon oil plume reveals substrate specialization within a complex community of hydrocarbon degraders.</title>
        <authorList>
            <person name="Hu P."/>
            <person name="Dubinsky E.A."/>
            <person name="Probst A.J."/>
            <person name="Wang J."/>
            <person name="Sieber C.M.K."/>
            <person name="Tom L.M."/>
            <person name="Gardinali P."/>
            <person name="Banfield J.F."/>
            <person name="Atlas R.M."/>
            <person name="Andersen G.L."/>
        </authorList>
    </citation>
    <scope>NUCLEOTIDE SEQUENCE [LARGE SCALE GENOMIC DNA]</scope>
</reference>
<dbReference type="GO" id="GO:0004040">
    <property type="term" value="F:amidase activity"/>
    <property type="evidence" value="ECO:0007669"/>
    <property type="project" value="InterPro"/>
</dbReference>
<dbReference type="PANTHER" id="PTHR40572">
    <property type="entry name" value="PROTEIN BAX"/>
    <property type="match status" value="1"/>
</dbReference>
<proteinExistence type="predicted"/>
<dbReference type="InterPro" id="IPR002901">
    <property type="entry name" value="MGlyc_endo_b_GlcNAc-like_dom"/>
</dbReference>
<name>A0A1Y5E591_COLPS</name>
<accession>A0A1Y5E591</accession>
<evidence type="ECO:0000313" key="3">
    <source>
        <dbReference type="Proteomes" id="UP000243053"/>
    </source>
</evidence>
<gene>
    <name evidence="2" type="ORF">A9Q75_17105</name>
</gene>
<feature type="domain" description="Mannosyl-glycoprotein endo-beta-N-acetylglucosamidase-like" evidence="1">
    <location>
        <begin position="104"/>
        <end position="220"/>
    </location>
</feature>
<dbReference type="AlphaFoldDB" id="A0A1Y5E591"/>
<protein>
    <recommendedName>
        <fullName evidence="1">Mannosyl-glycoprotein endo-beta-N-acetylglucosamidase-like domain-containing protein</fullName>
    </recommendedName>
</protein>
<dbReference type="Pfam" id="PF01832">
    <property type="entry name" value="Glucosaminidase"/>
    <property type="match status" value="1"/>
</dbReference>
<organism evidence="2 3">
    <name type="scientific">Colwellia psychrerythraea</name>
    <name type="common">Vibrio psychroerythus</name>
    <dbReference type="NCBI Taxonomy" id="28229"/>
    <lineage>
        <taxon>Bacteria</taxon>
        <taxon>Pseudomonadati</taxon>
        <taxon>Pseudomonadota</taxon>
        <taxon>Gammaproteobacteria</taxon>
        <taxon>Alteromonadales</taxon>
        <taxon>Colwelliaceae</taxon>
        <taxon>Colwellia</taxon>
    </lineage>
</organism>
<comment type="caution">
    <text evidence="2">The sequence shown here is derived from an EMBL/GenBank/DDBJ whole genome shotgun (WGS) entry which is preliminary data.</text>
</comment>